<evidence type="ECO:0000259" key="1">
    <source>
        <dbReference type="Pfam" id="PF13454"/>
    </source>
</evidence>
<dbReference type="InterPro" id="IPR036188">
    <property type="entry name" value="FAD/NAD-bd_sf"/>
</dbReference>
<dbReference type="PANTHER" id="PTHR40254">
    <property type="entry name" value="BLR0577 PROTEIN"/>
    <property type="match status" value="1"/>
</dbReference>
<reference evidence="2 3" key="1">
    <citation type="submission" date="2020-04" db="EMBL/GenBank/DDBJ databases">
        <title>Description of novel Gluconacetobacter.</title>
        <authorList>
            <person name="Sombolestani A."/>
        </authorList>
    </citation>
    <scope>NUCLEOTIDE SEQUENCE [LARGE SCALE GENOMIC DNA]</scope>
    <source>
        <strain evidence="2 3">LMG 27802</strain>
    </source>
</reference>
<name>A0A7W4K5T9_9PROT</name>
<dbReference type="Pfam" id="PF13454">
    <property type="entry name" value="NAD_binding_9"/>
    <property type="match status" value="1"/>
</dbReference>
<dbReference type="EMBL" id="JABEQM010000003">
    <property type="protein sequence ID" value="MBB2200937.1"/>
    <property type="molecule type" value="Genomic_DNA"/>
</dbReference>
<gene>
    <name evidence="2" type="ORF">HLH28_04980</name>
</gene>
<dbReference type="Gene3D" id="3.50.50.60">
    <property type="entry name" value="FAD/NAD(P)-binding domain"/>
    <property type="match status" value="1"/>
</dbReference>
<keyword evidence="2" id="KW-0560">Oxidoreductase</keyword>
<keyword evidence="3" id="KW-1185">Reference proteome</keyword>
<evidence type="ECO:0000313" key="3">
    <source>
        <dbReference type="Proteomes" id="UP000578030"/>
    </source>
</evidence>
<dbReference type="Proteomes" id="UP000578030">
    <property type="component" value="Unassembled WGS sequence"/>
</dbReference>
<sequence>MTSRSHRVAIIGGGFTGAAVAYHLTGAGTGTGTVAAPVVVFEPRPTLGAGVAYGAQDPNHRINVPAARMSLSTDEPDDFRAWLERDGVLEGDPEARLPNGAVYPARSVFGRYIAARLAPRLAEGRVEHRRARVTAVRPDEAGGWRIDTDDGRRTSADIVVIATSHPPPAPPACLADLAVEAKASGGTMFIADPWAVGALDAIGTDDRVLIVGTGLSMADVVSTLDAAGHRGPITALSRRGQRSHGDLSDNATAWGDFSTGAEGSARGLLRRVRRTLRDNPDQPWQTIFNALRRQAGPIWAALNPAEQRRLVRHLRPFWDVRRFRIAPQAERVLDRRIAAGMLRIEAGRLTGAARRAGSFDVAIRPRGEAERRMTVDAIVTTTGPDHARILSSQPFLADLARQGYLERDPAGLGLHTDRAGHAVSSGRAHPTLLVAGPLSRGTFGELMGLPEVTVNAQMVAATIREAVGPQRIGEGEEPPYALATPKMS</sequence>
<organism evidence="2 3">
    <name type="scientific">Gluconacetobacter tumulisoli</name>
    <dbReference type="NCBI Taxonomy" id="1286189"/>
    <lineage>
        <taxon>Bacteria</taxon>
        <taxon>Pseudomonadati</taxon>
        <taxon>Pseudomonadota</taxon>
        <taxon>Alphaproteobacteria</taxon>
        <taxon>Acetobacterales</taxon>
        <taxon>Acetobacteraceae</taxon>
        <taxon>Gluconacetobacter</taxon>
    </lineage>
</organism>
<dbReference type="AlphaFoldDB" id="A0A7W4K5T9"/>
<keyword evidence="2" id="KW-0503">Monooxygenase</keyword>
<protein>
    <submittedName>
        <fullName evidence="2">SidA/IucD/PvdA family monooxygenase</fullName>
    </submittedName>
</protein>
<dbReference type="PANTHER" id="PTHR40254:SF1">
    <property type="entry name" value="BLR0577 PROTEIN"/>
    <property type="match status" value="1"/>
</dbReference>
<feature type="domain" description="FAD-dependent urate hydroxylase HpyO/Asp monooxygenase CreE-like FAD/NAD(P)-binding" evidence="1">
    <location>
        <begin position="9"/>
        <end position="165"/>
    </location>
</feature>
<dbReference type="RefSeq" id="WP_182955376.1">
    <property type="nucleotide sequence ID" value="NZ_JABEQM010000003.1"/>
</dbReference>
<dbReference type="InterPro" id="IPR038732">
    <property type="entry name" value="HpyO/CreE_NAD-binding"/>
</dbReference>
<comment type="caution">
    <text evidence="2">The sequence shown here is derived from an EMBL/GenBank/DDBJ whole genome shotgun (WGS) entry which is preliminary data.</text>
</comment>
<dbReference type="InterPro" id="IPR052189">
    <property type="entry name" value="L-asp_N-monooxygenase_NS-form"/>
</dbReference>
<dbReference type="SUPFAM" id="SSF51905">
    <property type="entry name" value="FAD/NAD(P)-binding domain"/>
    <property type="match status" value="1"/>
</dbReference>
<evidence type="ECO:0000313" key="2">
    <source>
        <dbReference type="EMBL" id="MBB2200937.1"/>
    </source>
</evidence>
<dbReference type="GO" id="GO:0004497">
    <property type="term" value="F:monooxygenase activity"/>
    <property type="evidence" value="ECO:0007669"/>
    <property type="project" value="UniProtKB-KW"/>
</dbReference>
<proteinExistence type="predicted"/>
<accession>A0A7W4K5T9</accession>